<evidence type="ECO:0000313" key="10">
    <source>
        <dbReference type="EMBL" id="MFC7326391.1"/>
    </source>
</evidence>
<sequence>MRAAAERGFATADLVDAHGDALTSCETQFRRYGGRSRFHGPIATIRCHEDNALVKEVLNTPGDGRVLVVDGGGSLRTALMGDLIAAAAVRNGWAGVVIHGAVRDVAALAGLDLGVKALGSNPRKSAKTGAGVRDVPVVFGNTVFTPGAWLYGDEDGIVVSDRPLGPA</sequence>
<keyword evidence="5 9" id="KW-0479">Metal-binding</keyword>
<evidence type="ECO:0000256" key="6">
    <source>
        <dbReference type="ARBA" id="ARBA00023239"/>
    </source>
</evidence>
<dbReference type="PANTHER" id="PTHR33254:SF4">
    <property type="entry name" value="4-HYDROXY-4-METHYL-2-OXOGLUTARATE ALDOLASE 3-RELATED"/>
    <property type="match status" value="1"/>
</dbReference>
<dbReference type="CDD" id="cd16841">
    <property type="entry name" value="RraA_family"/>
    <property type="match status" value="1"/>
</dbReference>
<dbReference type="RefSeq" id="WP_379868992.1">
    <property type="nucleotide sequence ID" value="NZ_JBHTBH010000001.1"/>
</dbReference>
<gene>
    <name evidence="10" type="primary">rraA</name>
    <name evidence="10" type="ORF">ACFQRF_01440</name>
</gene>
<protein>
    <recommendedName>
        <fullName evidence="9">4-hydroxy-4-methyl-2-oxoglutarate aldolase</fullName>
        <shortName evidence="9">HMG aldolase</shortName>
        <ecNumber evidence="9">4.1.1.112</ecNumber>
        <ecNumber evidence="9">4.1.3.17</ecNumber>
    </recommendedName>
    <alternativeName>
        <fullName evidence="9">Oxaloacetate decarboxylase</fullName>
    </alternativeName>
</protein>
<comment type="subunit">
    <text evidence="4 9">Homotrimer.</text>
</comment>
<evidence type="ECO:0000313" key="11">
    <source>
        <dbReference type="Proteomes" id="UP001596540"/>
    </source>
</evidence>
<accession>A0ABW2KAS6</accession>
<keyword evidence="6 9" id="KW-0456">Lyase</keyword>
<dbReference type="EMBL" id="JBHTBH010000001">
    <property type="protein sequence ID" value="MFC7326391.1"/>
    <property type="molecule type" value="Genomic_DNA"/>
</dbReference>
<evidence type="ECO:0000256" key="4">
    <source>
        <dbReference type="ARBA" id="ARBA00011233"/>
    </source>
</evidence>
<evidence type="ECO:0000256" key="1">
    <source>
        <dbReference type="ARBA" id="ARBA00001342"/>
    </source>
</evidence>
<dbReference type="EC" id="4.1.3.17" evidence="9"/>
<evidence type="ECO:0000256" key="7">
    <source>
        <dbReference type="ARBA" id="ARBA00025046"/>
    </source>
</evidence>
<keyword evidence="11" id="KW-1185">Reference proteome</keyword>
<comment type="function">
    <text evidence="7 9">Catalyzes the aldol cleavage of 4-hydroxy-4-methyl-2-oxoglutarate (HMG) into 2 molecules of pyruvate. Also contains a secondary oxaloacetate (OAA) decarboxylase activity due to the common pyruvate enolate transition state formed following C-C bond cleavage in the retro-aldol and decarboxylation reactions.</text>
</comment>
<dbReference type="NCBIfam" id="NF006875">
    <property type="entry name" value="PRK09372.1"/>
    <property type="match status" value="1"/>
</dbReference>
<evidence type="ECO:0000256" key="2">
    <source>
        <dbReference type="ARBA" id="ARBA00001968"/>
    </source>
</evidence>
<organism evidence="10 11">
    <name type="scientific">Marinactinospora rubrisoli</name>
    <dbReference type="NCBI Taxonomy" id="2715399"/>
    <lineage>
        <taxon>Bacteria</taxon>
        <taxon>Bacillati</taxon>
        <taxon>Actinomycetota</taxon>
        <taxon>Actinomycetes</taxon>
        <taxon>Streptosporangiales</taxon>
        <taxon>Nocardiopsidaceae</taxon>
        <taxon>Marinactinospora</taxon>
    </lineage>
</organism>
<dbReference type="PANTHER" id="PTHR33254">
    <property type="entry name" value="4-HYDROXY-4-METHYL-2-OXOGLUTARATE ALDOLASE 3-RELATED"/>
    <property type="match status" value="1"/>
</dbReference>
<dbReference type="InterPro" id="IPR010203">
    <property type="entry name" value="RraA"/>
</dbReference>
<dbReference type="SUPFAM" id="SSF89562">
    <property type="entry name" value="RraA-like"/>
    <property type="match status" value="1"/>
</dbReference>
<reference evidence="11" key="1">
    <citation type="journal article" date="2019" name="Int. J. Syst. Evol. Microbiol.">
        <title>The Global Catalogue of Microorganisms (GCM) 10K type strain sequencing project: providing services to taxonomists for standard genome sequencing and annotation.</title>
        <authorList>
            <consortium name="The Broad Institute Genomics Platform"/>
            <consortium name="The Broad Institute Genome Sequencing Center for Infectious Disease"/>
            <person name="Wu L."/>
            <person name="Ma J."/>
        </authorList>
    </citation>
    <scope>NUCLEOTIDE SEQUENCE [LARGE SCALE GENOMIC DNA]</scope>
    <source>
        <strain evidence="11">CGMCC 4.7382</strain>
    </source>
</reference>
<evidence type="ECO:0000256" key="3">
    <source>
        <dbReference type="ARBA" id="ARBA00008621"/>
    </source>
</evidence>
<evidence type="ECO:0000256" key="9">
    <source>
        <dbReference type="RuleBase" id="RU004338"/>
    </source>
</evidence>
<evidence type="ECO:0000256" key="8">
    <source>
        <dbReference type="ARBA" id="ARBA00047973"/>
    </source>
</evidence>
<dbReference type="InterPro" id="IPR005493">
    <property type="entry name" value="RraA/RraA-like"/>
</dbReference>
<proteinExistence type="inferred from homology"/>
<comment type="catalytic activity">
    <reaction evidence="1 9">
        <text>4-hydroxy-4-methyl-2-oxoglutarate = 2 pyruvate</text>
        <dbReference type="Rhea" id="RHEA:22748"/>
        <dbReference type="ChEBI" id="CHEBI:15361"/>
        <dbReference type="ChEBI" id="CHEBI:58276"/>
        <dbReference type="EC" id="4.1.3.17"/>
    </reaction>
</comment>
<comment type="cofactor">
    <cofactor evidence="2 9">
        <name>a divalent metal cation</name>
        <dbReference type="ChEBI" id="CHEBI:60240"/>
    </cofactor>
</comment>
<dbReference type="Gene3D" id="3.50.30.40">
    <property type="entry name" value="Ribonuclease E inhibitor RraA/RraA-like"/>
    <property type="match status" value="1"/>
</dbReference>
<dbReference type="Pfam" id="PF03737">
    <property type="entry name" value="RraA-like"/>
    <property type="match status" value="1"/>
</dbReference>
<dbReference type="Proteomes" id="UP001596540">
    <property type="component" value="Unassembled WGS sequence"/>
</dbReference>
<dbReference type="EC" id="4.1.1.112" evidence="9"/>
<dbReference type="NCBIfam" id="TIGR01935">
    <property type="entry name" value="NOT-MenG"/>
    <property type="match status" value="1"/>
</dbReference>
<comment type="caution">
    <text evidence="10">The sequence shown here is derived from an EMBL/GenBank/DDBJ whole genome shotgun (WGS) entry which is preliminary data.</text>
</comment>
<evidence type="ECO:0000256" key="5">
    <source>
        <dbReference type="ARBA" id="ARBA00022723"/>
    </source>
</evidence>
<comment type="catalytic activity">
    <reaction evidence="8 9">
        <text>oxaloacetate + H(+) = pyruvate + CO2</text>
        <dbReference type="Rhea" id="RHEA:15641"/>
        <dbReference type="ChEBI" id="CHEBI:15361"/>
        <dbReference type="ChEBI" id="CHEBI:15378"/>
        <dbReference type="ChEBI" id="CHEBI:16452"/>
        <dbReference type="ChEBI" id="CHEBI:16526"/>
        <dbReference type="EC" id="4.1.1.112"/>
    </reaction>
</comment>
<name>A0ABW2KAS6_9ACTN</name>
<dbReference type="InterPro" id="IPR036704">
    <property type="entry name" value="RraA/RraA-like_sf"/>
</dbReference>
<comment type="similarity">
    <text evidence="3 9">Belongs to the class II aldolase/RraA-like family.</text>
</comment>